<dbReference type="AlphaFoldDB" id="A0A3D9CW80"/>
<keyword evidence="2" id="KW-1185">Reference proteome</keyword>
<dbReference type="EMBL" id="QNUG01000022">
    <property type="protein sequence ID" value="REC69951.1"/>
    <property type="molecule type" value="Genomic_DNA"/>
</dbReference>
<reference evidence="1 2" key="1">
    <citation type="journal article" date="2006" name="Int. J. Syst. Evol. Microbiol.">
        <title>Chryseobacterium hispanicum sp. nov., isolated from the drinking water distribution system of Sevilla, Spain.</title>
        <authorList>
            <person name="Gallego V."/>
            <person name="Garcia M.T."/>
            <person name="Ventosa A."/>
        </authorList>
    </citation>
    <scope>NUCLEOTIDE SEQUENCE [LARGE SCALE GENOMIC DNA]</scope>
    <source>
        <strain evidence="1 2">KCTC 22104</strain>
    </source>
</reference>
<organism evidence="1 2">
    <name type="scientific">Epilithonimonas hispanica</name>
    <dbReference type="NCBI Taxonomy" id="358687"/>
    <lineage>
        <taxon>Bacteria</taxon>
        <taxon>Pseudomonadati</taxon>
        <taxon>Bacteroidota</taxon>
        <taxon>Flavobacteriia</taxon>
        <taxon>Flavobacteriales</taxon>
        <taxon>Weeksellaceae</taxon>
        <taxon>Chryseobacterium group</taxon>
        <taxon>Epilithonimonas</taxon>
    </lineage>
</organism>
<dbReference type="Proteomes" id="UP000256326">
    <property type="component" value="Unassembled WGS sequence"/>
</dbReference>
<sequence length="82" mass="8674">MLGTFAYASSNVVVSKDFYKSEKDSGKANFSKSVEKVSECVTQSSSDCNGDTVTVTCCRTTFEEAYNCAAAKLKAAVFGVGC</sequence>
<protein>
    <submittedName>
        <fullName evidence="1">Uncharacterized protein</fullName>
    </submittedName>
</protein>
<evidence type="ECO:0000313" key="2">
    <source>
        <dbReference type="Proteomes" id="UP000256326"/>
    </source>
</evidence>
<comment type="caution">
    <text evidence="1">The sequence shown here is derived from an EMBL/GenBank/DDBJ whole genome shotgun (WGS) entry which is preliminary data.</text>
</comment>
<name>A0A3D9CW80_9FLAO</name>
<gene>
    <name evidence="1" type="ORF">DRF58_11185</name>
</gene>
<accession>A0A3D9CW80</accession>
<evidence type="ECO:0000313" key="1">
    <source>
        <dbReference type="EMBL" id="REC69951.1"/>
    </source>
</evidence>
<proteinExistence type="predicted"/>